<organism evidence="1 2">
    <name type="scientific">Rhabditophanes sp. KR3021</name>
    <dbReference type="NCBI Taxonomy" id="114890"/>
    <lineage>
        <taxon>Eukaryota</taxon>
        <taxon>Metazoa</taxon>
        <taxon>Ecdysozoa</taxon>
        <taxon>Nematoda</taxon>
        <taxon>Chromadorea</taxon>
        <taxon>Rhabditida</taxon>
        <taxon>Tylenchina</taxon>
        <taxon>Panagrolaimomorpha</taxon>
        <taxon>Strongyloidoidea</taxon>
        <taxon>Alloionematidae</taxon>
        <taxon>Rhabditophanes</taxon>
    </lineage>
</organism>
<proteinExistence type="predicted"/>
<reference evidence="2" key="1">
    <citation type="submission" date="2016-11" db="UniProtKB">
        <authorList>
            <consortium name="WormBaseParasite"/>
        </authorList>
    </citation>
    <scope>IDENTIFICATION</scope>
    <source>
        <strain evidence="2">KR3021</strain>
    </source>
</reference>
<name>A0AC35UAH5_9BILA</name>
<accession>A0AC35UAH5</accession>
<evidence type="ECO:0000313" key="2">
    <source>
        <dbReference type="WBParaSite" id="RSKR_0000954850.1"/>
    </source>
</evidence>
<evidence type="ECO:0000313" key="1">
    <source>
        <dbReference type="Proteomes" id="UP000095286"/>
    </source>
</evidence>
<dbReference type="WBParaSite" id="RSKR_0000954850.1">
    <property type="protein sequence ID" value="RSKR_0000954850.1"/>
    <property type="gene ID" value="RSKR_0000954850"/>
</dbReference>
<sequence>MKINVKLFGTNGRNGKRRCPGLLKKITRFREEVTKLTKDVDDEKEKFYILYEILKKKIQEWFKDTDKNGNALAGEFSVYAFMDDFWYIGKSDDRRLLHHANETVRLKRGDAHLSPKVDKMLGEFKSNKNIINAINFYGFSEEMSDSY</sequence>
<dbReference type="Proteomes" id="UP000095286">
    <property type="component" value="Unplaced"/>
</dbReference>
<protein>
    <submittedName>
        <fullName evidence="2">GIY-YIG domain-containing protein</fullName>
    </submittedName>
</protein>